<proteinExistence type="predicted"/>
<keyword evidence="2" id="KW-1185">Reference proteome</keyword>
<name>A0A545TUD2_9PROT</name>
<comment type="caution">
    <text evidence="1">The sequence shown here is derived from an EMBL/GenBank/DDBJ whole genome shotgun (WGS) entry which is preliminary data.</text>
</comment>
<sequence length="64" mass="7322">MCDYHATFPAALAIIPHYDEGPDKPHGAKRFFEFENPKDENANRLKRILLHLGYRDHGTEGEGN</sequence>
<dbReference type="RefSeq" id="WP_142896541.1">
    <property type="nucleotide sequence ID" value="NZ_ML660054.1"/>
</dbReference>
<organism evidence="1 2">
    <name type="scientific">Denitrobaculum tricleocarpae</name>
    <dbReference type="NCBI Taxonomy" id="2591009"/>
    <lineage>
        <taxon>Bacteria</taxon>
        <taxon>Pseudomonadati</taxon>
        <taxon>Pseudomonadota</taxon>
        <taxon>Alphaproteobacteria</taxon>
        <taxon>Rhodospirillales</taxon>
        <taxon>Rhodospirillaceae</taxon>
        <taxon>Denitrobaculum</taxon>
    </lineage>
</organism>
<gene>
    <name evidence="1" type="ORF">FKG95_11810</name>
</gene>
<accession>A0A545TUD2</accession>
<dbReference type="AlphaFoldDB" id="A0A545TUD2"/>
<evidence type="ECO:0000313" key="1">
    <source>
        <dbReference type="EMBL" id="TQV80827.1"/>
    </source>
</evidence>
<reference evidence="1 2" key="1">
    <citation type="submission" date="2019-06" db="EMBL/GenBank/DDBJ databases">
        <title>Whole genome sequence for Rhodospirillaceae sp. R148.</title>
        <authorList>
            <person name="Wang G."/>
        </authorList>
    </citation>
    <scope>NUCLEOTIDE SEQUENCE [LARGE SCALE GENOMIC DNA]</scope>
    <source>
        <strain evidence="1 2">R148</strain>
    </source>
</reference>
<dbReference type="EMBL" id="VHSH01000003">
    <property type="protein sequence ID" value="TQV80827.1"/>
    <property type="molecule type" value="Genomic_DNA"/>
</dbReference>
<protein>
    <submittedName>
        <fullName evidence="1">Uncharacterized protein</fullName>
    </submittedName>
</protein>
<dbReference type="Proteomes" id="UP000315252">
    <property type="component" value="Unassembled WGS sequence"/>
</dbReference>
<evidence type="ECO:0000313" key="2">
    <source>
        <dbReference type="Proteomes" id="UP000315252"/>
    </source>
</evidence>